<evidence type="ECO:0000313" key="3">
    <source>
        <dbReference type="Proteomes" id="UP000712600"/>
    </source>
</evidence>
<evidence type="ECO:0000256" key="1">
    <source>
        <dbReference type="SAM" id="Phobius"/>
    </source>
</evidence>
<reference evidence="2" key="1">
    <citation type="submission" date="2019-12" db="EMBL/GenBank/DDBJ databases">
        <title>Genome sequencing and annotation of Brassica cretica.</title>
        <authorList>
            <person name="Studholme D.J."/>
            <person name="Sarris P."/>
        </authorList>
    </citation>
    <scope>NUCLEOTIDE SEQUENCE</scope>
    <source>
        <strain evidence="2">PFS-109/04</strain>
        <tissue evidence="2">Leaf</tissue>
    </source>
</reference>
<comment type="caution">
    <text evidence="2">The sequence shown here is derived from an EMBL/GenBank/DDBJ whole genome shotgun (WGS) entry which is preliminary data.</text>
</comment>
<sequence length="66" mass="6894">MLTGLLEFSIVTGLLEFSIVTGCCSISVSQDLLSVPGCWGLAFSRAVGVSLLFCILVVTGVNLMVL</sequence>
<keyword evidence="1" id="KW-1133">Transmembrane helix</keyword>
<keyword evidence="1" id="KW-0472">Membrane</keyword>
<accession>A0A8S9Q850</accession>
<dbReference type="EMBL" id="QGKX02001290">
    <property type="protein sequence ID" value="KAF3535842.1"/>
    <property type="molecule type" value="Genomic_DNA"/>
</dbReference>
<feature type="transmembrane region" description="Helical" evidence="1">
    <location>
        <begin position="42"/>
        <end position="65"/>
    </location>
</feature>
<name>A0A8S9Q850_BRACR</name>
<gene>
    <name evidence="2" type="ORF">F2Q69_00025237</name>
</gene>
<dbReference type="AlphaFoldDB" id="A0A8S9Q850"/>
<proteinExistence type="predicted"/>
<protein>
    <submittedName>
        <fullName evidence="2">Uncharacterized protein</fullName>
    </submittedName>
</protein>
<evidence type="ECO:0000313" key="2">
    <source>
        <dbReference type="EMBL" id="KAF3535842.1"/>
    </source>
</evidence>
<keyword evidence="1" id="KW-0812">Transmembrane</keyword>
<organism evidence="2 3">
    <name type="scientific">Brassica cretica</name>
    <name type="common">Mustard</name>
    <dbReference type="NCBI Taxonomy" id="69181"/>
    <lineage>
        <taxon>Eukaryota</taxon>
        <taxon>Viridiplantae</taxon>
        <taxon>Streptophyta</taxon>
        <taxon>Embryophyta</taxon>
        <taxon>Tracheophyta</taxon>
        <taxon>Spermatophyta</taxon>
        <taxon>Magnoliopsida</taxon>
        <taxon>eudicotyledons</taxon>
        <taxon>Gunneridae</taxon>
        <taxon>Pentapetalae</taxon>
        <taxon>rosids</taxon>
        <taxon>malvids</taxon>
        <taxon>Brassicales</taxon>
        <taxon>Brassicaceae</taxon>
        <taxon>Brassiceae</taxon>
        <taxon>Brassica</taxon>
    </lineage>
</organism>
<dbReference type="Proteomes" id="UP000712600">
    <property type="component" value="Unassembled WGS sequence"/>
</dbReference>